<dbReference type="Gene3D" id="3.40.50.12710">
    <property type="match status" value="1"/>
</dbReference>
<dbReference type="PANTHER" id="PTHR12049:SF7">
    <property type="entry name" value="PROTEIN ARGININE METHYLTRANSFERASE NDUFAF7, MITOCHONDRIAL"/>
    <property type="match status" value="1"/>
</dbReference>
<dbReference type="EMBL" id="CP041730">
    <property type="protein sequence ID" value="QDQ26606.1"/>
    <property type="molecule type" value="Genomic_DNA"/>
</dbReference>
<dbReference type="OrthoDB" id="3173333at2"/>
<dbReference type="PANTHER" id="PTHR12049">
    <property type="entry name" value="PROTEIN ARGININE METHYLTRANSFERASE NDUFAF7, MITOCHONDRIAL"/>
    <property type="match status" value="1"/>
</dbReference>
<evidence type="ECO:0000313" key="3">
    <source>
        <dbReference type="EMBL" id="QDQ26606.1"/>
    </source>
</evidence>
<evidence type="ECO:0000256" key="2">
    <source>
        <dbReference type="ARBA" id="ARBA00022679"/>
    </source>
</evidence>
<keyword evidence="2 3" id="KW-0808">Transferase</keyword>
<name>A0A516SEM2_9NEIS</name>
<dbReference type="Pfam" id="PF02636">
    <property type="entry name" value="Methyltransf_28"/>
    <property type="match status" value="1"/>
</dbReference>
<dbReference type="RefSeq" id="WP_144278000.1">
    <property type="nucleotide sequence ID" value="NZ_CP041730.1"/>
</dbReference>
<dbReference type="KEGG" id="cari:FNU76_09625"/>
<dbReference type="InterPro" id="IPR003788">
    <property type="entry name" value="NDUFAF7"/>
</dbReference>
<keyword evidence="1 3" id="KW-0489">Methyltransferase</keyword>
<dbReference type="InterPro" id="IPR029063">
    <property type="entry name" value="SAM-dependent_MTases_sf"/>
</dbReference>
<dbReference type="SUPFAM" id="SSF53335">
    <property type="entry name" value="S-adenosyl-L-methionine-dependent methyltransferases"/>
    <property type="match status" value="1"/>
</dbReference>
<protein>
    <submittedName>
        <fullName evidence="3">Class I SAM-dependent methyltransferase</fullName>
    </submittedName>
</protein>
<evidence type="ECO:0000313" key="4">
    <source>
        <dbReference type="Proteomes" id="UP000317550"/>
    </source>
</evidence>
<evidence type="ECO:0000256" key="1">
    <source>
        <dbReference type="ARBA" id="ARBA00022603"/>
    </source>
</evidence>
<dbReference type="Proteomes" id="UP000317550">
    <property type="component" value="Chromosome"/>
</dbReference>
<gene>
    <name evidence="3" type="ORF">FNU76_09625</name>
</gene>
<keyword evidence="4" id="KW-1185">Reference proteome</keyword>
<dbReference type="InterPro" id="IPR038375">
    <property type="entry name" value="NDUFAF7_sf"/>
</dbReference>
<sequence>MNQLPAPDSHQLAASQALVASIRERIHAAGGWLPFSDYMRLALYEPNFGYYTGGSRKFGAAGDFVTAPELSSLFGRSMARPVAQVLAEVGGDVLEIGAGSGRLAADLLAELAALGILPARYRILELSAELMARQRQTLAEAVPDLLGRVEWLSALPNGFTGCMVGNEVLDAMPCALLHKVAGEWLERGVGWRDGLVWQDGPLADPHISDGLAAYDLPDGYLTEVQLEAQAFVASLADCVAQGALILPDYGFAAAEYYHPQRDQGTLMCHYRHHSHADPFHLPGLEDITTHVDFSAIWRAGSEAGWQLEGYTSQASFLLDAGLLDLMREMDVNDPAYFRAAAAVQKLMGPAEMGELFKVIAFSRNMTLPGLLAGFGRDDRSGAL</sequence>
<dbReference type="GO" id="GO:0035243">
    <property type="term" value="F:protein-arginine omega-N symmetric methyltransferase activity"/>
    <property type="evidence" value="ECO:0007669"/>
    <property type="project" value="TreeGrafter"/>
</dbReference>
<dbReference type="GO" id="GO:0032259">
    <property type="term" value="P:methylation"/>
    <property type="evidence" value="ECO:0007669"/>
    <property type="project" value="UniProtKB-KW"/>
</dbReference>
<organism evidence="3 4">
    <name type="scientific">Chitinimonas arctica</name>
    <dbReference type="NCBI Taxonomy" id="2594795"/>
    <lineage>
        <taxon>Bacteria</taxon>
        <taxon>Pseudomonadati</taxon>
        <taxon>Pseudomonadota</taxon>
        <taxon>Betaproteobacteria</taxon>
        <taxon>Neisseriales</taxon>
        <taxon>Chitinibacteraceae</taxon>
        <taxon>Chitinimonas</taxon>
    </lineage>
</organism>
<proteinExistence type="predicted"/>
<dbReference type="AlphaFoldDB" id="A0A516SEM2"/>
<accession>A0A516SEM2</accession>
<reference evidence="4" key="1">
    <citation type="submission" date="2019-07" db="EMBL/GenBank/DDBJ databases">
        <title>Chitinimonas sp. nov., isolated from Ny-Alesund, arctica soil.</title>
        <authorList>
            <person name="Xu Q."/>
            <person name="Peng F."/>
        </authorList>
    </citation>
    <scope>NUCLEOTIDE SEQUENCE [LARGE SCALE GENOMIC DNA]</scope>
    <source>
        <strain evidence="4">R3-44</strain>
    </source>
</reference>